<evidence type="ECO:0000313" key="3">
    <source>
        <dbReference type="Proteomes" id="UP001596104"/>
    </source>
</evidence>
<keyword evidence="3" id="KW-1185">Reference proteome</keyword>
<dbReference type="EMBL" id="JBHSLV010000001">
    <property type="protein sequence ID" value="MFC5391055.1"/>
    <property type="molecule type" value="Genomic_DNA"/>
</dbReference>
<comment type="caution">
    <text evidence="2">The sequence shown here is derived from an EMBL/GenBank/DDBJ whole genome shotgun (WGS) entry which is preliminary data.</text>
</comment>
<dbReference type="SUPFAM" id="SSF103025">
    <property type="entry name" value="Folate-binding domain"/>
    <property type="match status" value="1"/>
</dbReference>
<accession>A0ABW0H389</accession>
<dbReference type="Gene3D" id="3.30.1360.120">
    <property type="entry name" value="Probable tRNA modification gtpase trme, domain 1"/>
    <property type="match status" value="1"/>
</dbReference>
<evidence type="ECO:0000256" key="1">
    <source>
        <dbReference type="SAM" id="MobiDB-lite"/>
    </source>
</evidence>
<dbReference type="InterPro" id="IPR027266">
    <property type="entry name" value="TrmE/GcvT-like"/>
</dbReference>
<reference evidence="3" key="1">
    <citation type="journal article" date="2019" name="Int. J. Syst. Evol. Microbiol.">
        <title>The Global Catalogue of Microorganisms (GCM) 10K type strain sequencing project: providing services to taxonomists for standard genome sequencing and annotation.</title>
        <authorList>
            <consortium name="The Broad Institute Genomics Platform"/>
            <consortium name="The Broad Institute Genome Sequencing Center for Infectious Disease"/>
            <person name="Wu L."/>
            <person name="Ma J."/>
        </authorList>
    </citation>
    <scope>NUCLEOTIDE SEQUENCE [LARGE SCALE GENOMIC DNA]</scope>
    <source>
        <strain evidence="3">CGMCC 1.16326</strain>
    </source>
</reference>
<evidence type="ECO:0000313" key="2">
    <source>
        <dbReference type="EMBL" id="MFC5391055.1"/>
    </source>
</evidence>
<name>A0ABW0H389_9HYPH</name>
<gene>
    <name evidence="2" type="ORF">ACFPPC_00185</name>
</gene>
<dbReference type="RefSeq" id="WP_377005714.1">
    <property type="nucleotide sequence ID" value="NZ_JBHSLV010000001.1"/>
</dbReference>
<protein>
    <submittedName>
        <fullName evidence="2">Sarcosine oxidase subunit gamma</fullName>
    </submittedName>
</protein>
<dbReference type="Gene3D" id="3.30.70.1520">
    <property type="entry name" value="Heterotetrameric sarcosine oxidase"/>
    <property type="match status" value="1"/>
</dbReference>
<sequence>MSAPDRRSRFPASQARKGGRSGDAPLAIVERPATLMQVTARKGRQAELAAAIGKALALELPEAGRVASAADNTALWLQPGSWLIEAPAGQRRVLPASLTQALNGIAAVVDQSHGRCIIEISGAEARAVLARLCRLDLHERAFAVGDSAATLVGHVSCLIHRADGETTCFRLLVGSTFAEWLLDEITAAAASYGWSFNSAGEAAA</sequence>
<organism evidence="2 3">
    <name type="scientific">Bosea vestrisii</name>
    <dbReference type="NCBI Taxonomy" id="151416"/>
    <lineage>
        <taxon>Bacteria</taxon>
        <taxon>Pseudomonadati</taxon>
        <taxon>Pseudomonadota</taxon>
        <taxon>Alphaproteobacteria</taxon>
        <taxon>Hyphomicrobiales</taxon>
        <taxon>Boseaceae</taxon>
        <taxon>Bosea</taxon>
    </lineage>
</organism>
<dbReference type="Proteomes" id="UP001596104">
    <property type="component" value="Unassembled WGS sequence"/>
</dbReference>
<feature type="region of interest" description="Disordered" evidence="1">
    <location>
        <begin position="1"/>
        <end position="24"/>
    </location>
</feature>
<proteinExistence type="predicted"/>
<dbReference type="Pfam" id="PF04268">
    <property type="entry name" value="SoxG"/>
    <property type="match status" value="1"/>
</dbReference>
<dbReference type="InterPro" id="IPR007375">
    <property type="entry name" value="SoxG"/>
</dbReference>